<keyword evidence="3" id="KW-1185">Reference proteome</keyword>
<organism evidence="2 3">
    <name type="scientific">Tanacetum coccineum</name>
    <dbReference type="NCBI Taxonomy" id="301880"/>
    <lineage>
        <taxon>Eukaryota</taxon>
        <taxon>Viridiplantae</taxon>
        <taxon>Streptophyta</taxon>
        <taxon>Embryophyta</taxon>
        <taxon>Tracheophyta</taxon>
        <taxon>Spermatophyta</taxon>
        <taxon>Magnoliopsida</taxon>
        <taxon>eudicotyledons</taxon>
        <taxon>Gunneridae</taxon>
        <taxon>Pentapetalae</taxon>
        <taxon>asterids</taxon>
        <taxon>campanulids</taxon>
        <taxon>Asterales</taxon>
        <taxon>Asteraceae</taxon>
        <taxon>Asteroideae</taxon>
        <taxon>Anthemideae</taxon>
        <taxon>Anthemidinae</taxon>
        <taxon>Tanacetum</taxon>
    </lineage>
</organism>
<gene>
    <name evidence="2" type="ORF">Tco_0939263</name>
</gene>
<feature type="domain" description="DUF4283" evidence="1">
    <location>
        <begin position="146"/>
        <end position="217"/>
    </location>
</feature>
<dbReference type="Pfam" id="PF14111">
    <property type="entry name" value="DUF4283"/>
    <property type="match status" value="1"/>
</dbReference>
<dbReference type="Proteomes" id="UP001151760">
    <property type="component" value="Unassembled WGS sequence"/>
</dbReference>
<dbReference type="EMBL" id="BQNB010015383">
    <property type="protein sequence ID" value="GJT39398.1"/>
    <property type="molecule type" value="Genomic_DNA"/>
</dbReference>
<accession>A0ABQ5DKI4</accession>
<name>A0ABQ5DKI4_9ASTR</name>
<evidence type="ECO:0000259" key="1">
    <source>
        <dbReference type="Pfam" id="PF14111"/>
    </source>
</evidence>
<comment type="caution">
    <text evidence="2">The sequence shown here is derived from an EMBL/GenBank/DDBJ whole genome shotgun (WGS) entry which is preliminary data.</text>
</comment>
<protein>
    <submittedName>
        <fullName evidence="2">Zinc knuckle CX2CX4HX4C containing protein</fullName>
    </submittedName>
</protein>
<dbReference type="InterPro" id="IPR025558">
    <property type="entry name" value="DUF4283"/>
</dbReference>
<evidence type="ECO:0000313" key="3">
    <source>
        <dbReference type="Proteomes" id="UP001151760"/>
    </source>
</evidence>
<proteinExistence type="predicted"/>
<reference evidence="2" key="1">
    <citation type="journal article" date="2022" name="Int. J. Mol. Sci.">
        <title>Draft Genome of Tanacetum Coccineum: Genomic Comparison of Closely Related Tanacetum-Family Plants.</title>
        <authorList>
            <person name="Yamashiro T."/>
            <person name="Shiraishi A."/>
            <person name="Nakayama K."/>
            <person name="Satake H."/>
        </authorList>
    </citation>
    <scope>NUCLEOTIDE SEQUENCE</scope>
</reference>
<reference evidence="2" key="2">
    <citation type="submission" date="2022-01" db="EMBL/GenBank/DDBJ databases">
        <authorList>
            <person name="Yamashiro T."/>
            <person name="Shiraishi A."/>
            <person name="Satake H."/>
            <person name="Nakayama K."/>
        </authorList>
    </citation>
    <scope>NUCLEOTIDE SEQUENCE</scope>
</reference>
<evidence type="ECO:0000313" key="2">
    <source>
        <dbReference type="EMBL" id="GJT39398.1"/>
    </source>
</evidence>
<sequence length="223" mass="24930">MVSLAIPTELIDKNVEESVLDKPAIPVNTAKNDSKNVDNGVCEILTSSVEKNTMNNGVNEYSNVHNNMTGMNVDNTQKIQDVANVNSSNKIVKEKLNNAGHNSGKFVDVVAALKSHNKLQTIPTEVSENGDEVVIFDDEIIEEGSNKWNLTVCGQFVGCSMSLNEVRYHPRRMWNKFGLKDIIMNDSGIFFFKFHDNEGINEVINNGPWMVKDLTFVCTKVEY</sequence>